<proteinExistence type="predicted"/>
<dbReference type="EMBL" id="MIJY01000007">
    <property type="protein sequence ID" value="OEG18150.1"/>
    <property type="molecule type" value="Genomic_DNA"/>
</dbReference>
<evidence type="ECO:0000256" key="2">
    <source>
        <dbReference type="SAM" id="Phobius"/>
    </source>
</evidence>
<organism evidence="3 4">
    <name type="scientific">Enterococcus termitis</name>
    <dbReference type="NCBI Taxonomy" id="332950"/>
    <lineage>
        <taxon>Bacteria</taxon>
        <taxon>Bacillati</taxon>
        <taxon>Bacillota</taxon>
        <taxon>Bacilli</taxon>
        <taxon>Lactobacillales</taxon>
        <taxon>Enterococcaceae</taxon>
        <taxon>Enterococcus</taxon>
    </lineage>
</organism>
<dbReference type="RefSeq" id="WP_069662703.1">
    <property type="nucleotide sequence ID" value="NZ_JBHUJJ010000001.1"/>
</dbReference>
<gene>
    <name evidence="3" type="ORF">BCR25_16790</name>
</gene>
<sequence>MITEQVIIAVITATSTISVAVITAIRKGNEKLEKKIDKITGIMNVMGSNVEANASNIKLLKKSSLQANIFRLINEAYRNKKISENNLAELYKDFDEYKANGWNSHTNIRVKCFEEDVKKGCIKREEKN</sequence>
<keyword evidence="1" id="KW-0175">Coiled coil</keyword>
<accession>A0A1E5H0J9</accession>
<evidence type="ECO:0000256" key="1">
    <source>
        <dbReference type="SAM" id="Coils"/>
    </source>
</evidence>
<feature type="coiled-coil region" evidence="1">
    <location>
        <begin position="73"/>
        <end position="100"/>
    </location>
</feature>
<keyword evidence="2" id="KW-0812">Transmembrane</keyword>
<keyword evidence="2" id="KW-0472">Membrane</keyword>
<evidence type="ECO:0000313" key="3">
    <source>
        <dbReference type="EMBL" id="OEG18150.1"/>
    </source>
</evidence>
<name>A0A1E5H0J9_9ENTE</name>
<keyword evidence="4" id="KW-1185">Reference proteome</keyword>
<keyword evidence="2" id="KW-1133">Transmembrane helix</keyword>
<dbReference type="AlphaFoldDB" id="A0A1E5H0J9"/>
<dbReference type="Proteomes" id="UP000095094">
    <property type="component" value="Unassembled WGS sequence"/>
</dbReference>
<comment type="caution">
    <text evidence="3">The sequence shown here is derived from an EMBL/GenBank/DDBJ whole genome shotgun (WGS) entry which is preliminary data.</text>
</comment>
<feature type="transmembrane region" description="Helical" evidence="2">
    <location>
        <begin position="6"/>
        <end position="25"/>
    </location>
</feature>
<protein>
    <submittedName>
        <fullName evidence="3">Uncharacterized protein</fullName>
    </submittedName>
</protein>
<reference evidence="4" key="1">
    <citation type="submission" date="2016-09" db="EMBL/GenBank/DDBJ databases">
        <authorList>
            <person name="Gulvik C.A."/>
        </authorList>
    </citation>
    <scope>NUCLEOTIDE SEQUENCE [LARGE SCALE GENOMIC DNA]</scope>
    <source>
        <strain evidence="4">LMG 8895</strain>
    </source>
</reference>
<evidence type="ECO:0000313" key="4">
    <source>
        <dbReference type="Proteomes" id="UP000095094"/>
    </source>
</evidence>